<dbReference type="CDD" id="cd00377">
    <property type="entry name" value="ICL_PEPM"/>
    <property type="match status" value="1"/>
</dbReference>
<evidence type="ECO:0000313" key="4">
    <source>
        <dbReference type="Proteomes" id="UP000219374"/>
    </source>
</evidence>
<dbReference type="RefSeq" id="WP_238394540.1">
    <property type="nucleotide sequence ID" value="NZ_OCND01000001.1"/>
</dbReference>
<dbReference type="Pfam" id="PF13714">
    <property type="entry name" value="PEP_mutase"/>
    <property type="match status" value="1"/>
</dbReference>
<evidence type="ECO:0000256" key="1">
    <source>
        <dbReference type="ARBA" id="ARBA00022723"/>
    </source>
</evidence>
<dbReference type="PANTHER" id="PTHR42905:SF16">
    <property type="entry name" value="CARBOXYPHOSPHONOENOLPYRUVATE PHOSPHONOMUTASE-LIKE PROTEIN (AFU_ORTHOLOGUE AFUA_5G07230)"/>
    <property type="match status" value="1"/>
</dbReference>
<evidence type="ECO:0000313" key="3">
    <source>
        <dbReference type="EMBL" id="SOD51873.1"/>
    </source>
</evidence>
<dbReference type="GO" id="GO:0046872">
    <property type="term" value="F:metal ion binding"/>
    <property type="evidence" value="ECO:0007669"/>
    <property type="project" value="UniProtKB-KW"/>
</dbReference>
<keyword evidence="4" id="KW-1185">Reference proteome</keyword>
<dbReference type="Proteomes" id="UP000219374">
    <property type="component" value="Unassembled WGS sequence"/>
</dbReference>
<reference evidence="3 4" key="1">
    <citation type="submission" date="2017-09" db="EMBL/GenBank/DDBJ databases">
        <authorList>
            <person name="Ehlers B."/>
            <person name="Leendertz F.H."/>
        </authorList>
    </citation>
    <scope>NUCLEOTIDE SEQUENCE [LARGE SCALE GENOMIC DNA]</scope>
    <source>
        <strain evidence="3 4">CGMCC 1.10978</strain>
    </source>
</reference>
<organism evidence="3 4">
    <name type="scientific">Pseudoxanthomonas wuyuanensis</name>
    <dbReference type="NCBI Taxonomy" id="1073196"/>
    <lineage>
        <taxon>Bacteria</taxon>
        <taxon>Pseudomonadati</taxon>
        <taxon>Pseudomonadota</taxon>
        <taxon>Gammaproteobacteria</taxon>
        <taxon>Lysobacterales</taxon>
        <taxon>Lysobacteraceae</taxon>
        <taxon>Pseudoxanthomonas</taxon>
    </lineage>
</organism>
<gene>
    <name evidence="3" type="ORF">SAMN06296416_101916</name>
</gene>
<sequence>MSENGESGMQRHGKLRIPSPPEPAMAFQPELTQQFRQLHTHGLLRLANAWDAGSARLIESLGAPAIATTSAGLAWSQGYADGDHLPVANLLGTVAAIRRVIDVPLSIDIESGYSDDPQAVAALVLQLAEAGVSGINLEDGATAPESLCTKIEHIRHACAAAGADIFINARTDVYLRQLAPASEQVAATQARGNRYRDAGADGLFVPGLTDSASIGAIAAEVALPLNVMLRPDLPAVAELAALGVRRLSAGSSLAESVFDRLQAGALDFLESSDHAGEDRPPLSYPQINRLFAA</sequence>
<dbReference type="SUPFAM" id="SSF51621">
    <property type="entry name" value="Phosphoenolpyruvate/pyruvate domain"/>
    <property type="match status" value="1"/>
</dbReference>
<dbReference type="EMBL" id="OCND01000001">
    <property type="protein sequence ID" value="SOD51873.1"/>
    <property type="molecule type" value="Genomic_DNA"/>
</dbReference>
<keyword evidence="3" id="KW-0456">Lyase</keyword>
<feature type="region of interest" description="Disordered" evidence="2">
    <location>
        <begin position="1"/>
        <end position="20"/>
    </location>
</feature>
<proteinExistence type="predicted"/>
<name>A0A286CZN2_9GAMM</name>
<dbReference type="GO" id="GO:0016829">
    <property type="term" value="F:lyase activity"/>
    <property type="evidence" value="ECO:0007669"/>
    <property type="project" value="UniProtKB-KW"/>
</dbReference>
<dbReference type="AlphaFoldDB" id="A0A286CZN2"/>
<dbReference type="Gene3D" id="3.20.20.60">
    <property type="entry name" value="Phosphoenolpyruvate-binding domains"/>
    <property type="match status" value="1"/>
</dbReference>
<evidence type="ECO:0000256" key="2">
    <source>
        <dbReference type="SAM" id="MobiDB-lite"/>
    </source>
</evidence>
<dbReference type="InterPro" id="IPR039556">
    <property type="entry name" value="ICL/PEPM"/>
</dbReference>
<dbReference type="InterPro" id="IPR015813">
    <property type="entry name" value="Pyrv/PenolPyrv_kinase-like_dom"/>
</dbReference>
<dbReference type="InterPro" id="IPR040442">
    <property type="entry name" value="Pyrv_kinase-like_dom_sf"/>
</dbReference>
<accession>A0A286CZN2</accession>
<dbReference type="PANTHER" id="PTHR42905">
    <property type="entry name" value="PHOSPHOENOLPYRUVATE CARBOXYLASE"/>
    <property type="match status" value="1"/>
</dbReference>
<keyword evidence="1" id="KW-0479">Metal-binding</keyword>
<protein>
    <submittedName>
        <fullName evidence="3">2-Methylisocitrate lyase, PEP mutase family</fullName>
    </submittedName>
</protein>